<comment type="caution">
    <text evidence="2">The sequence shown here is derived from an EMBL/GenBank/DDBJ whole genome shotgun (WGS) entry which is preliminary data.</text>
</comment>
<organism evidence="2 3">
    <name type="scientific">Salinirubrum litoreum</name>
    <dbReference type="NCBI Taxonomy" id="1126234"/>
    <lineage>
        <taxon>Archaea</taxon>
        <taxon>Methanobacteriati</taxon>
        <taxon>Methanobacteriota</taxon>
        <taxon>Stenosarchaea group</taxon>
        <taxon>Halobacteria</taxon>
        <taxon>Halobacteriales</taxon>
        <taxon>Haloferacaceae</taxon>
        <taxon>Salinirubrum</taxon>
    </lineage>
</organism>
<evidence type="ECO:0000256" key="1">
    <source>
        <dbReference type="SAM" id="Phobius"/>
    </source>
</evidence>
<proteinExistence type="predicted"/>
<keyword evidence="1" id="KW-0812">Transmembrane</keyword>
<dbReference type="RefSeq" id="WP_227229078.1">
    <property type="nucleotide sequence ID" value="NZ_JAJCVJ010000001.1"/>
</dbReference>
<keyword evidence="3" id="KW-1185">Reference proteome</keyword>
<feature type="transmembrane region" description="Helical" evidence="1">
    <location>
        <begin position="20"/>
        <end position="37"/>
    </location>
</feature>
<gene>
    <name evidence="2" type="ORF">ACFPJ5_01705</name>
</gene>
<dbReference type="InterPro" id="IPR021214">
    <property type="entry name" value="DUF2568"/>
</dbReference>
<feature type="transmembrane region" description="Helical" evidence="1">
    <location>
        <begin position="43"/>
        <end position="67"/>
    </location>
</feature>
<keyword evidence="1" id="KW-1133">Transmembrane helix</keyword>
<evidence type="ECO:0000313" key="3">
    <source>
        <dbReference type="Proteomes" id="UP001596201"/>
    </source>
</evidence>
<dbReference type="EMBL" id="JBHSKX010000001">
    <property type="protein sequence ID" value="MFC5365635.1"/>
    <property type="molecule type" value="Genomic_DNA"/>
</dbReference>
<dbReference type="Pfam" id="PF10823">
    <property type="entry name" value="DUF2568"/>
    <property type="match status" value="1"/>
</dbReference>
<name>A0ABD5R6Q9_9EURY</name>
<dbReference type="AlphaFoldDB" id="A0ABD5R6Q9"/>
<reference evidence="2 3" key="1">
    <citation type="journal article" date="2019" name="Int. J. Syst. Evol. Microbiol.">
        <title>The Global Catalogue of Microorganisms (GCM) 10K type strain sequencing project: providing services to taxonomists for standard genome sequencing and annotation.</title>
        <authorList>
            <consortium name="The Broad Institute Genomics Platform"/>
            <consortium name="The Broad Institute Genome Sequencing Center for Infectious Disease"/>
            <person name="Wu L."/>
            <person name="Ma J."/>
        </authorList>
    </citation>
    <scope>NUCLEOTIDE SEQUENCE [LARGE SCALE GENOMIC DNA]</scope>
    <source>
        <strain evidence="2 3">CGMCC 1.12237</strain>
    </source>
</reference>
<evidence type="ECO:0000313" key="2">
    <source>
        <dbReference type="EMBL" id="MFC5365635.1"/>
    </source>
</evidence>
<dbReference type="Proteomes" id="UP001596201">
    <property type="component" value="Unassembled WGS sequence"/>
</dbReference>
<protein>
    <submittedName>
        <fullName evidence="2">YrdB family protein</fullName>
    </submittedName>
</protein>
<accession>A0ABD5R6Q9</accession>
<keyword evidence="1" id="KW-0472">Membrane</keyword>
<feature type="transmembrane region" description="Helical" evidence="1">
    <location>
        <begin position="79"/>
        <end position="97"/>
    </location>
</feature>
<sequence length="125" mass="13021">MQTTTGRPRLTPLRAASAGLRFLLELAGLAAVAYWGVVVGDGLLQQVALAVGAVVFFVGVWGLFVAPKAVRRLGDPGRLVVELIVFGVVVVALVSVGQILVGFGFGLLVVVSEVLVVVLGQRDEL</sequence>